<reference evidence="3" key="1">
    <citation type="submission" date="2021-02" db="EMBL/GenBank/DDBJ databases">
        <title>Rhodobacter shimadae sp. nov., an aerobic anoxygenic phototrophic bacterium isolated from a hot spring.</title>
        <authorList>
            <person name="Muramatsu S."/>
            <person name="Haruta S."/>
            <person name="Hirose S."/>
            <person name="Hanada S."/>
        </authorList>
    </citation>
    <scope>NUCLEOTIDE SEQUENCE</scope>
    <source>
        <strain evidence="3">N10</strain>
    </source>
</reference>
<protein>
    <submittedName>
        <fullName evidence="3">Calcium-binding protein</fullName>
    </submittedName>
</protein>
<dbReference type="InterPro" id="IPR018511">
    <property type="entry name" value="Hemolysin-typ_Ca-bd_CS"/>
</dbReference>
<sequence>MANFTFSSGYFTTGIKMGAQDFDFVVGNGSGTFSTTSLVFTNGTDTATFTGTNLQTVTFFGFLTDITAGDLTGLNVQIGGSTALDITGWNISAVDVYDLVVAESWPQLWALMVSGNDTVTGTTFNDRLLGGAGHDSLIGDRGRDILIGGGGSDTLNGGAGHDVLTGGLGVDRFVFSAPMNAAHSDTISDFVSGTDKILLDDDVFTVLAVGGLAAARFVLGTAAGDGNDRIIYDQATGDLSYDRDGTGAVAQVLIANLGAGTALASSDFLIIA</sequence>
<dbReference type="RefSeq" id="WP_220662298.1">
    <property type="nucleotide sequence ID" value="NZ_CP069370.1"/>
</dbReference>
<dbReference type="EMBL" id="CP069370">
    <property type="protein sequence ID" value="QYZ70082.1"/>
    <property type="molecule type" value="Genomic_DNA"/>
</dbReference>
<dbReference type="PANTHER" id="PTHR38340">
    <property type="entry name" value="S-LAYER PROTEIN"/>
    <property type="match status" value="1"/>
</dbReference>
<keyword evidence="2" id="KW-0964">Secreted</keyword>
<comment type="subcellular location">
    <subcellularLocation>
        <location evidence="1">Secreted</location>
    </subcellularLocation>
</comment>
<dbReference type="InterPro" id="IPR001343">
    <property type="entry name" value="Hemolysn_Ca-bd"/>
</dbReference>
<keyword evidence="4" id="KW-1185">Reference proteome</keyword>
<dbReference type="InterPro" id="IPR050557">
    <property type="entry name" value="RTX_toxin/Mannuronan_C5-epim"/>
</dbReference>
<dbReference type="Pfam" id="PF00353">
    <property type="entry name" value="HemolysinCabind"/>
    <property type="match status" value="1"/>
</dbReference>
<dbReference type="GO" id="GO:0005509">
    <property type="term" value="F:calcium ion binding"/>
    <property type="evidence" value="ECO:0007669"/>
    <property type="project" value="InterPro"/>
</dbReference>
<dbReference type="PANTHER" id="PTHR38340:SF1">
    <property type="entry name" value="S-LAYER PROTEIN"/>
    <property type="match status" value="1"/>
</dbReference>
<dbReference type="GO" id="GO:0005615">
    <property type="term" value="C:extracellular space"/>
    <property type="evidence" value="ECO:0007669"/>
    <property type="project" value="InterPro"/>
</dbReference>
<dbReference type="PRINTS" id="PR00313">
    <property type="entry name" value="CABNDNGRPT"/>
</dbReference>
<evidence type="ECO:0000313" key="4">
    <source>
        <dbReference type="Proteomes" id="UP000826300"/>
    </source>
</evidence>
<dbReference type="InterPro" id="IPR011049">
    <property type="entry name" value="Serralysin-like_metalloprot_C"/>
</dbReference>
<organism evidence="3 4">
    <name type="scientific">Neotabrizicola shimadae</name>
    <dbReference type="NCBI Taxonomy" id="2807096"/>
    <lineage>
        <taxon>Bacteria</taxon>
        <taxon>Pseudomonadati</taxon>
        <taxon>Pseudomonadota</taxon>
        <taxon>Alphaproteobacteria</taxon>
        <taxon>Rhodobacterales</taxon>
        <taxon>Paracoccaceae</taxon>
        <taxon>Neotabrizicola</taxon>
    </lineage>
</organism>
<dbReference type="AlphaFoldDB" id="A0A8G0ZU22"/>
<name>A0A8G0ZU22_9RHOB</name>
<evidence type="ECO:0000256" key="1">
    <source>
        <dbReference type="ARBA" id="ARBA00004613"/>
    </source>
</evidence>
<evidence type="ECO:0000256" key="2">
    <source>
        <dbReference type="ARBA" id="ARBA00022525"/>
    </source>
</evidence>
<dbReference type="SUPFAM" id="SSF51120">
    <property type="entry name" value="beta-Roll"/>
    <property type="match status" value="1"/>
</dbReference>
<gene>
    <name evidence="3" type="ORF">JO391_00640</name>
</gene>
<dbReference type="PROSITE" id="PS00330">
    <property type="entry name" value="HEMOLYSIN_CALCIUM"/>
    <property type="match status" value="3"/>
</dbReference>
<evidence type="ECO:0000313" key="3">
    <source>
        <dbReference type="EMBL" id="QYZ70082.1"/>
    </source>
</evidence>
<dbReference type="KEGG" id="nsm:JO391_00640"/>
<accession>A0A8G0ZU22</accession>
<proteinExistence type="predicted"/>
<dbReference type="Gene3D" id="2.150.10.10">
    <property type="entry name" value="Serralysin-like metalloprotease, C-terminal"/>
    <property type="match status" value="1"/>
</dbReference>
<dbReference type="Proteomes" id="UP000826300">
    <property type="component" value="Chromosome"/>
</dbReference>